<protein>
    <submittedName>
        <fullName evidence="3">Glycosyl transferase group 1</fullName>
    </submittedName>
</protein>
<dbReference type="CDD" id="cd03809">
    <property type="entry name" value="GT4_MtfB-like"/>
    <property type="match status" value="1"/>
</dbReference>
<evidence type="ECO:0000313" key="3">
    <source>
        <dbReference type="EMBL" id="KKQ27382.1"/>
    </source>
</evidence>
<evidence type="ECO:0000256" key="1">
    <source>
        <dbReference type="ARBA" id="ARBA00022679"/>
    </source>
</evidence>
<dbReference type="Gene3D" id="3.40.50.2000">
    <property type="entry name" value="Glycogen Phosphorylase B"/>
    <property type="match status" value="2"/>
</dbReference>
<dbReference type="InterPro" id="IPR001296">
    <property type="entry name" value="Glyco_trans_1"/>
</dbReference>
<evidence type="ECO:0000313" key="4">
    <source>
        <dbReference type="Proteomes" id="UP000034849"/>
    </source>
</evidence>
<dbReference type="Pfam" id="PF00534">
    <property type="entry name" value="Glycos_transf_1"/>
    <property type="match status" value="1"/>
</dbReference>
<dbReference type="PANTHER" id="PTHR46401">
    <property type="entry name" value="GLYCOSYLTRANSFERASE WBBK-RELATED"/>
    <property type="match status" value="1"/>
</dbReference>
<accession>A0A0G0GBN9</accession>
<proteinExistence type="predicted"/>
<dbReference type="EMBL" id="LBSX01000010">
    <property type="protein sequence ID" value="KKQ27382.1"/>
    <property type="molecule type" value="Genomic_DNA"/>
</dbReference>
<dbReference type="Proteomes" id="UP000034849">
    <property type="component" value="Unassembled WGS sequence"/>
</dbReference>
<name>A0A0G0GBN9_9BACT</name>
<evidence type="ECO:0000259" key="2">
    <source>
        <dbReference type="Pfam" id="PF00534"/>
    </source>
</evidence>
<sequence>MKIGVDIRCLMDKNRTGVGEYTYGLLNAIFEIDKINQYFLFYNSYQDISVYIPKWQQKNLHFIIKHWPNKFFNLLLSLRLIKLDKFAPVKLDVWFSPNLHYTCLSRKIKQILTIHDLSFVILPECFPFKWRLAYKILNPKRQCRRADIILTPSENTKHDIVNSYQIVDLPAGRQGSKIQILRPGLSLGIGHKAEDIRKKYNLPEKYILFLGTLEPRKNVETLIEAYQKIQTSPLPRRQAGFPSPTRGGLGGVSLVIAGAPGWKNKKLMHLIEDTPNVKYVGYVDDEEKQVLYQNASLFVFPSLYEGFGIPVLEAMACGVPVITSNRSSLPEVGGDAVCYVNPHNVVELAENMKLILENIDLRKKMIEKEFEVSKEFNRQKSAGEFIKLLHN</sequence>
<dbReference type="STRING" id="1619046.US42_C0010G0029"/>
<dbReference type="SUPFAM" id="SSF53756">
    <property type="entry name" value="UDP-Glycosyltransferase/glycogen phosphorylase"/>
    <property type="match status" value="1"/>
</dbReference>
<reference evidence="3 4" key="1">
    <citation type="journal article" date="2015" name="Nature">
        <title>rRNA introns, odd ribosomes, and small enigmatic genomes across a large radiation of phyla.</title>
        <authorList>
            <person name="Brown C.T."/>
            <person name="Hug L.A."/>
            <person name="Thomas B.C."/>
            <person name="Sharon I."/>
            <person name="Castelle C.J."/>
            <person name="Singh A."/>
            <person name="Wilkins M.J."/>
            <person name="Williams K.H."/>
            <person name="Banfield J.F."/>
        </authorList>
    </citation>
    <scope>NUCLEOTIDE SEQUENCE [LARGE SCALE GENOMIC DNA]</scope>
</reference>
<comment type="caution">
    <text evidence="3">The sequence shown here is derived from an EMBL/GenBank/DDBJ whole genome shotgun (WGS) entry which is preliminary data.</text>
</comment>
<dbReference type="AlphaFoldDB" id="A0A0G0GBN9"/>
<dbReference type="FunFam" id="3.40.50.2000:FF:000119">
    <property type="entry name" value="Glycosyl transferase group 1"/>
    <property type="match status" value="1"/>
</dbReference>
<feature type="domain" description="Glycosyl transferase family 1" evidence="2">
    <location>
        <begin position="194"/>
        <end position="368"/>
    </location>
</feature>
<dbReference type="PANTHER" id="PTHR46401:SF2">
    <property type="entry name" value="GLYCOSYLTRANSFERASE WBBK-RELATED"/>
    <property type="match status" value="1"/>
</dbReference>
<dbReference type="GO" id="GO:0016757">
    <property type="term" value="F:glycosyltransferase activity"/>
    <property type="evidence" value="ECO:0007669"/>
    <property type="project" value="InterPro"/>
</dbReference>
<organism evidence="3 4">
    <name type="scientific">Candidatus Magasanikbacteria bacterium GW2011_GWC2_37_14</name>
    <dbReference type="NCBI Taxonomy" id="1619046"/>
    <lineage>
        <taxon>Bacteria</taxon>
        <taxon>Candidatus Magasanikiibacteriota</taxon>
    </lineage>
</organism>
<gene>
    <name evidence="3" type="ORF">US42_C0010G0029</name>
</gene>
<keyword evidence="1 3" id="KW-0808">Transferase</keyword>